<proteinExistence type="predicted"/>
<gene>
    <name evidence="2" type="ORF">HaLaN_07276</name>
</gene>
<evidence type="ECO:0008006" key="4">
    <source>
        <dbReference type="Google" id="ProtNLM"/>
    </source>
</evidence>
<evidence type="ECO:0000313" key="2">
    <source>
        <dbReference type="EMBL" id="GFH11730.1"/>
    </source>
</evidence>
<dbReference type="PANTHER" id="PTHR46826">
    <property type="match status" value="1"/>
</dbReference>
<keyword evidence="1" id="KW-0472">Membrane</keyword>
<dbReference type="AlphaFoldDB" id="A0A699YP32"/>
<comment type="caution">
    <text evidence="2">The sequence shown here is derived from an EMBL/GenBank/DDBJ whole genome shotgun (WGS) entry which is preliminary data.</text>
</comment>
<feature type="transmembrane region" description="Helical" evidence="1">
    <location>
        <begin position="7"/>
        <end position="28"/>
    </location>
</feature>
<sequence length="122" mass="12417">MWRKQGTAVVSVASTSGAVLAFLVARYLARPWAEARLAGLTQVSLAQYTWASWLGMLPGTFAYVYLGGAGKAAIDAAGNGEVQPAQLVIWGLGAVATLGAAKLISSAAADAIEAAKGEHGDV</sequence>
<dbReference type="Proteomes" id="UP000485058">
    <property type="component" value="Unassembled WGS sequence"/>
</dbReference>
<protein>
    <recommendedName>
        <fullName evidence="4">TVP38/TMEM64 family membrane protein</fullName>
    </recommendedName>
</protein>
<name>A0A699YP32_HAELA</name>
<dbReference type="InterPro" id="IPR053240">
    <property type="entry name" value="VTT_domain"/>
</dbReference>
<evidence type="ECO:0000313" key="3">
    <source>
        <dbReference type="Proteomes" id="UP000485058"/>
    </source>
</evidence>
<evidence type="ECO:0000256" key="1">
    <source>
        <dbReference type="SAM" id="Phobius"/>
    </source>
</evidence>
<feature type="transmembrane region" description="Helical" evidence="1">
    <location>
        <begin position="48"/>
        <end position="66"/>
    </location>
</feature>
<accession>A0A699YP32</accession>
<organism evidence="2 3">
    <name type="scientific">Haematococcus lacustris</name>
    <name type="common">Green alga</name>
    <name type="synonym">Haematococcus pluvialis</name>
    <dbReference type="NCBI Taxonomy" id="44745"/>
    <lineage>
        <taxon>Eukaryota</taxon>
        <taxon>Viridiplantae</taxon>
        <taxon>Chlorophyta</taxon>
        <taxon>core chlorophytes</taxon>
        <taxon>Chlorophyceae</taxon>
        <taxon>CS clade</taxon>
        <taxon>Chlamydomonadales</taxon>
        <taxon>Haematococcaceae</taxon>
        <taxon>Haematococcus</taxon>
    </lineage>
</organism>
<keyword evidence="1" id="KW-1133">Transmembrane helix</keyword>
<keyword evidence="1" id="KW-0812">Transmembrane</keyword>
<reference evidence="2 3" key="1">
    <citation type="submission" date="2020-02" db="EMBL/GenBank/DDBJ databases">
        <title>Draft genome sequence of Haematococcus lacustris strain NIES-144.</title>
        <authorList>
            <person name="Morimoto D."/>
            <person name="Nakagawa S."/>
            <person name="Yoshida T."/>
            <person name="Sawayama S."/>
        </authorList>
    </citation>
    <scope>NUCLEOTIDE SEQUENCE [LARGE SCALE GENOMIC DNA]</scope>
    <source>
        <strain evidence="2 3">NIES-144</strain>
    </source>
</reference>
<dbReference type="PANTHER" id="PTHR46826:SF1">
    <property type="entry name" value="TVP38_TMEM64 FAMILY MEMBRANE PROTEIN YDJX"/>
    <property type="match status" value="1"/>
</dbReference>
<dbReference type="EMBL" id="BLLF01000429">
    <property type="protein sequence ID" value="GFH11730.1"/>
    <property type="molecule type" value="Genomic_DNA"/>
</dbReference>
<keyword evidence="3" id="KW-1185">Reference proteome</keyword>